<dbReference type="AlphaFoldDB" id="A0AAD6T9N6"/>
<feature type="transmembrane region" description="Helical" evidence="1">
    <location>
        <begin position="39"/>
        <end position="60"/>
    </location>
</feature>
<keyword evidence="1" id="KW-0472">Membrane</keyword>
<dbReference type="EMBL" id="JARJCM010000025">
    <property type="protein sequence ID" value="KAJ7039897.1"/>
    <property type="molecule type" value="Genomic_DNA"/>
</dbReference>
<comment type="caution">
    <text evidence="2">The sequence shown here is derived from an EMBL/GenBank/DDBJ whole genome shotgun (WGS) entry which is preliminary data.</text>
</comment>
<evidence type="ECO:0000313" key="3">
    <source>
        <dbReference type="Proteomes" id="UP001218188"/>
    </source>
</evidence>
<proteinExistence type="predicted"/>
<keyword evidence="1" id="KW-0812">Transmembrane</keyword>
<protein>
    <submittedName>
        <fullName evidence="2">Uncharacterized protein</fullName>
    </submittedName>
</protein>
<keyword evidence="3" id="KW-1185">Reference proteome</keyword>
<gene>
    <name evidence="2" type="ORF">C8F04DRAFT_1085261</name>
</gene>
<accession>A0AAD6T9N6</accession>
<evidence type="ECO:0000313" key="2">
    <source>
        <dbReference type="EMBL" id="KAJ7039897.1"/>
    </source>
</evidence>
<dbReference type="Proteomes" id="UP001218188">
    <property type="component" value="Unassembled WGS sequence"/>
</dbReference>
<evidence type="ECO:0000256" key="1">
    <source>
        <dbReference type="SAM" id="Phobius"/>
    </source>
</evidence>
<reference evidence="2" key="1">
    <citation type="submission" date="2023-03" db="EMBL/GenBank/DDBJ databases">
        <title>Massive genome expansion in bonnet fungi (Mycena s.s.) driven by repeated elements and novel gene families across ecological guilds.</title>
        <authorList>
            <consortium name="Lawrence Berkeley National Laboratory"/>
            <person name="Harder C.B."/>
            <person name="Miyauchi S."/>
            <person name="Viragh M."/>
            <person name="Kuo A."/>
            <person name="Thoen E."/>
            <person name="Andreopoulos B."/>
            <person name="Lu D."/>
            <person name="Skrede I."/>
            <person name="Drula E."/>
            <person name="Henrissat B."/>
            <person name="Morin E."/>
            <person name="Kohler A."/>
            <person name="Barry K."/>
            <person name="LaButti K."/>
            <person name="Morin E."/>
            <person name="Salamov A."/>
            <person name="Lipzen A."/>
            <person name="Mereny Z."/>
            <person name="Hegedus B."/>
            <person name="Baldrian P."/>
            <person name="Stursova M."/>
            <person name="Weitz H."/>
            <person name="Taylor A."/>
            <person name="Grigoriev I.V."/>
            <person name="Nagy L.G."/>
            <person name="Martin F."/>
            <person name="Kauserud H."/>
        </authorList>
    </citation>
    <scope>NUCLEOTIDE SEQUENCE</scope>
    <source>
        <strain evidence="2">CBHHK200</strain>
    </source>
</reference>
<keyword evidence="1" id="KW-1133">Transmembrane helix</keyword>
<name>A0AAD6T9N6_9AGAR</name>
<sequence length="123" mass="14038">MYTCTYIRTYLHAFAFAFALGSGVHKGRAMFCCPWRLSFILLPIFTLLSSIFASASAFAFPTPFAFFRLIPHSSSHLISCYAPTPRPQKLPSTLHASLIDIYIHIRIILYTMHIPTTDCDWWS</sequence>
<organism evidence="2 3">
    <name type="scientific">Mycena alexandri</name>
    <dbReference type="NCBI Taxonomy" id="1745969"/>
    <lineage>
        <taxon>Eukaryota</taxon>
        <taxon>Fungi</taxon>
        <taxon>Dikarya</taxon>
        <taxon>Basidiomycota</taxon>
        <taxon>Agaricomycotina</taxon>
        <taxon>Agaricomycetes</taxon>
        <taxon>Agaricomycetidae</taxon>
        <taxon>Agaricales</taxon>
        <taxon>Marasmiineae</taxon>
        <taxon>Mycenaceae</taxon>
        <taxon>Mycena</taxon>
    </lineage>
</organism>